<dbReference type="InterPro" id="IPR050566">
    <property type="entry name" value="Deoxyribonucleoside_kinase"/>
</dbReference>
<dbReference type="InterPro" id="IPR031314">
    <property type="entry name" value="DNK_dom"/>
</dbReference>
<feature type="binding site" evidence="2">
    <location>
        <position position="41"/>
    </location>
    <ligand>
        <name>substrate</name>
    </ligand>
</feature>
<feature type="binding site" evidence="2">
    <location>
        <position position="64"/>
    </location>
    <ligand>
        <name>substrate</name>
    </ligand>
</feature>
<dbReference type="SUPFAM" id="SSF52540">
    <property type="entry name" value="P-loop containing nucleoside triphosphate hydrolases"/>
    <property type="match status" value="1"/>
</dbReference>
<keyword evidence="3" id="KW-0547">Nucleotide-binding</keyword>
<keyword evidence="5" id="KW-0418">Kinase</keyword>
<evidence type="ECO:0000256" key="3">
    <source>
        <dbReference type="PIRSR" id="PIRSR000705-3"/>
    </source>
</evidence>
<dbReference type="GO" id="GO:0005737">
    <property type="term" value="C:cytoplasm"/>
    <property type="evidence" value="ECO:0007669"/>
    <property type="project" value="TreeGrafter"/>
</dbReference>
<feature type="binding site" evidence="2">
    <location>
        <position position="89"/>
    </location>
    <ligand>
        <name>substrate</name>
    </ligand>
</feature>
<dbReference type="PANTHER" id="PTHR10513:SF35">
    <property type="entry name" value="DEOXYADENOSINE KINASE"/>
    <property type="match status" value="1"/>
</dbReference>
<dbReference type="PIRSF" id="PIRSF000705">
    <property type="entry name" value="DNK"/>
    <property type="match status" value="1"/>
</dbReference>
<dbReference type="KEGG" id="woc:BA177_08405"/>
<feature type="binding site" evidence="2">
    <location>
        <position position="94"/>
    </location>
    <ligand>
        <name>substrate</name>
    </ligand>
</feature>
<dbReference type="STRING" id="1548547.BA177_08405"/>
<dbReference type="Proteomes" id="UP000092695">
    <property type="component" value="Chromosome"/>
</dbReference>
<feature type="domain" description="Deoxynucleoside kinase" evidence="4">
    <location>
        <begin position="13"/>
        <end position="209"/>
    </location>
</feature>
<name>A0A193LKL7_9GAMM</name>
<accession>A0A193LKL7</accession>
<feature type="binding site" evidence="3">
    <location>
        <begin position="146"/>
        <end position="150"/>
    </location>
    <ligand>
        <name>ATP</name>
        <dbReference type="ChEBI" id="CHEBI:30616"/>
    </ligand>
</feature>
<dbReference type="Gene3D" id="3.40.50.300">
    <property type="entry name" value="P-loop containing nucleotide triphosphate hydrolases"/>
    <property type="match status" value="1"/>
</dbReference>
<feature type="active site" description="Proton acceptor" evidence="1">
    <location>
        <position position="88"/>
    </location>
</feature>
<dbReference type="Pfam" id="PF01712">
    <property type="entry name" value="dNK"/>
    <property type="match status" value="1"/>
</dbReference>
<dbReference type="AlphaFoldDB" id="A0A193LKL7"/>
<keyword evidence="3" id="KW-0067">ATP-binding</keyword>
<dbReference type="PANTHER" id="PTHR10513">
    <property type="entry name" value="DEOXYNUCLEOSIDE KINASE"/>
    <property type="match status" value="1"/>
</dbReference>
<evidence type="ECO:0000313" key="6">
    <source>
        <dbReference type="Proteomes" id="UP000092695"/>
    </source>
</evidence>
<evidence type="ECO:0000313" key="5">
    <source>
        <dbReference type="EMBL" id="ANO53105.1"/>
    </source>
</evidence>
<reference evidence="5 6" key="1">
    <citation type="submission" date="2016-06" db="EMBL/GenBank/DDBJ databases">
        <title>Complete genome sequence of a deep-branching marine Gamma Proteobacterium Woeseia oceani type strain XK5.</title>
        <authorList>
            <person name="Mu D."/>
            <person name="Du Z."/>
        </authorList>
    </citation>
    <scope>NUCLEOTIDE SEQUENCE [LARGE SCALE GENOMIC DNA]</scope>
    <source>
        <strain evidence="5 6">XK5</strain>
    </source>
</reference>
<dbReference type="OrthoDB" id="9776634at2"/>
<dbReference type="GO" id="GO:0005524">
    <property type="term" value="F:ATP binding"/>
    <property type="evidence" value="ECO:0007669"/>
    <property type="project" value="UniProtKB-KW"/>
</dbReference>
<keyword evidence="5" id="KW-0808">Transferase</keyword>
<organism evidence="5 6">
    <name type="scientific">Woeseia oceani</name>
    <dbReference type="NCBI Taxonomy" id="1548547"/>
    <lineage>
        <taxon>Bacteria</taxon>
        <taxon>Pseudomonadati</taxon>
        <taxon>Pseudomonadota</taxon>
        <taxon>Gammaproteobacteria</taxon>
        <taxon>Woeseiales</taxon>
        <taxon>Woeseiaceae</taxon>
        <taxon>Woeseia</taxon>
    </lineage>
</organism>
<dbReference type="CDD" id="cd01673">
    <property type="entry name" value="dNK"/>
    <property type="match status" value="1"/>
</dbReference>
<feature type="binding site" evidence="2">
    <location>
        <position position="155"/>
    </location>
    <ligand>
        <name>substrate</name>
    </ligand>
</feature>
<feature type="binding site" evidence="2">
    <location>
        <position position="53"/>
    </location>
    <ligand>
        <name>substrate</name>
    </ligand>
</feature>
<protein>
    <submittedName>
        <fullName evidence="5">Deoxyguanosine kinase</fullName>
    </submittedName>
</protein>
<sequence>MSANESAVTKRSIAIAGNIGAGKSTLVEFLSTTYGIAPFYEPSEDNPYLPDFYKDMKRWAFHSQIYFLGHKFRIHQALDRMPGVVVLDRTIFEDAEIFATALHDMRHIDDRDWDTYCGFYQAILQAIKPPDLMIYLRCSMRTLRKRIRLRGRAMEQDVPLSYLKRLDRLYEDWIERYELGDKLILETDRLDYIHDLVYRLDVMQRIEAVLPAEIHRPGA</sequence>
<dbReference type="InterPro" id="IPR027417">
    <property type="entry name" value="P-loop_NTPase"/>
</dbReference>
<evidence type="ECO:0000256" key="1">
    <source>
        <dbReference type="PIRSR" id="PIRSR000705-1"/>
    </source>
</evidence>
<gene>
    <name evidence="5" type="ORF">BA177_08405</name>
</gene>
<evidence type="ECO:0000259" key="4">
    <source>
        <dbReference type="Pfam" id="PF01712"/>
    </source>
</evidence>
<dbReference type="InterPro" id="IPR002624">
    <property type="entry name" value="DCK/DGK"/>
</dbReference>
<evidence type="ECO:0000256" key="2">
    <source>
        <dbReference type="PIRSR" id="PIRSR000705-2"/>
    </source>
</evidence>
<keyword evidence="6" id="KW-1185">Reference proteome</keyword>
<dbReference type="RefSeq" id="WP_068619116.1">
    <property type="nucleotide sequence ID" value="NZ_CP016268.1"/>
</dbReference>
<proteinExistence type="predicted"/>
<feature type="binding site" evidence="3">
    <location>
        <begin position="17"/>
        <end position="25"/>
    </location>
    <ligand>
        <name>ATP</name>
        <dbReference type="ChEBI" id="CHEBI:30616"/>
    </ligand>
</feature>
<dbReference type="EMBL" id="CP016268">
    <property type="protein sequence ID" value="ANO53105.1"/>
    <property type="molecule type" value="Genomic_DNA"/>
</dbReference>
<dbReference type="GO" id="GO:0019136">
    <property type="term" value="F:deoxynucleoside kinase activity"/>
    <property type="evidence" value="ECO:0007669"/>
    <property type="project" value="InterPro"/>
</dbReference>